<dbReference type="PANTHER" id="PTHR10977">
    <property type="entry name" value="DIPHOSPHOMEVALONATE DECARBOXYLASE"/>
    <property type="match status" value="1"/>
</dbReference>
<dbReference type="InterPro" id="IPR014721">
    <property type="entry name" value="Ribsml_uS5_D2-typ_fold_subgr"/>
</dbReference>
<reference evidence="7 8" key="1">
    <citation type="submission" date="2017-04" db="EMBL/GenBank/DDBJ databases">
        <authorList>
            <person name="Varghese N."/>
            <person name="Submissions S."/>
        </authorList>
    </citation>
    <scope>NUCLEOTIDE SEQUENCE [LARGE SCALE GENOMIC DNA]</scope>
    <source>
        <strain evidence="7 8">DSM 9789</strain>
    </source>
</reference>
<dbReference type="NCBIfam" id="NF040847">
    <property type="entry name" value="mev_decarb"/>
    <property type="match status" value="1"/>
</dbReference>
<sequence>MNDLNVYGEKIRNMLLELGIYNKSGDYSPDIKYNKTFHANGYPITGLYKFLGYYDKDNNIANFPSISFTTNFSSCDVTCKVLRSGNDKIIFNGKNNEKYYKRAEKALSFLRKKYRIDAAFEFNIRINRRYRDAKGLGESAAVASATARAVAAAVFGMDAAKDRGFVSYLARHVSGSGTRSAAGNLSMWLSYPGIDDLSSIGFEIRKDDLFHFYAIPMRSRIETLNAHDYASSSIFYNAWVKSKFFDIIDIIENKFNTRMMLEYSMKDMYRLQALLISSGYIIYEKHYLDIIRKLRSSLNNYKNVYFTSDTGTSIVVMSTSMNELSRFVNDLDLDGISGNFPEKIIIEEL</sequence>
<keyword evidence="2" id="KW-0444">Lipid biosynthesis</keyword>
<dbReference type="InterPro" id="IPR053464">
    <property type="entry name" value="MVD_Decarboxylase"/>
</dbReference>
<dbReference type="EMBL" id="FWYE01000001">
    <property type="protein sequence ID" value="SMD30630.1"/>
    <property type="molecule type" value="Genomic_DNA"/>
</dbReference>
<dbReference type="Gene3D" id="3.30.230.10">
    <property type="match status" value="1"/>
</dbReference>
<dbReference type="InterPro" id="IPR053859">
    <property type="entry name" value="MVD-like_N"/>
</dbReference>
<dbReference type="PANTHER" id="PTHR10977:SF3">
    <property type="entry name" value="DIPHOSPHOMEVALONATE DECARBOXYLASE"/>
    <property type="match status" value="1"/>
</dbReference>
<proteinExistence type="predicted"/>
<dbReference type="InterPro" id="IPR005935">
    <property type="entry name" value="Mev_decarb"/>
</dbReference>
<dbReference type="RefSeq" id="WP_084272543.1">
    <property type="nucleotide sequence ID" value="NZ_FWYE01000001.1"/>
</dbReference>
<organism evidence="7 8">
    <name type="scientific">Picrophilus torridus (strain ATCC 700027 / DSM 9790 / JCM 10055 / NBRC 100828 / KAW 2/3)</name>
    <dbReference type="NCBI Taxonomy" id="1122961"/>
    <lineage>
        <taxon>Archaea</taxon>
        <taxon>Methanobacteriati</taxon>
        <taxon>Thermoplasmatota</taxon>
        <taxon>Thermoplasmata</taxon>
        <taxon>Thermoplasmatales</taxon>
        <taxon>Picrophilaceae</taxon>
        <taxon>Picrophilus</taxon>
    </lineage>
</organism>
<evidence type="ECO:0000256" key="5">
    <source>
        <dbReference type="ARBA" id="ARBA00023239"/>
    </source>
</evidence>
<evidence type="ECO:0000313" key="8">
    <source>
        <dbReference type="Proteomes" id="UP000192315"/>
    </source>
</evidence>
<dbReference type="AlphaFoldDB" id="A0A8G2L7T5"/>
<dbReference type="Proteomes" id="UP000192315">
    <property type="component" value="Unassembled WGS sequence"/>
</dbReference>
<accession>A0A8G2L7T5</accession>
<evidence type="ECO:0000256" key="3">
    <source>
        <dbReference type="ARBA" id="ARBA00023098"/>
    </source>
</evidence>
<name>A0A8G2L7T5_PICTO</name>
<dbReference type="GO" id="GO:0008299">
    <property type="term" value="P:isoprenoid biosynthetic process"/>
    <property type="evidence" value="ECO:0007669"/>
    <property type="project" value="UniProtKB-KW"/>
</dbReference>
<keyword evidence="4" id="KW-0414">Isoprene biosynthesis</keyword>
<dbReference type="PIRSF" id="PIRSF015950">
    <property type="entry name" value="Mev_P_decrbx"/>
    <property type="match status" value="1"/>
</dbReference>
<dbReference type="SUPFAM" id="SSF54211">
    <property type="entry name" value="Ribosomal protein S5 domain 2-like"/>
    <property type="match status" value="1"/>
</dbReference>
<dbReference type="InterPro" id="IPR020568">
    <property type="entry name" value="Ribosomal_Su5_D2-typ_SF"/>
</dbReference>
<keyword evidence="8" id="KW-1185">Reference proteome</keyword>
<dbReference type="Pfam" id="PF22700">
    <property type="entry name" value="MVD-like_N"/>
    <property type="match status" value="1"/>
</dbReference>
<dbReference type="GO" id="GO:0016831">
    <property type="term" value="F:carboxy-lyase activity"/>
    <property type="evidence" value="ECO:0007669"/>
    <property type="project" value="InterPro"/>
</dbReference>
<keyword evidence="5" id="KW-0456">Lyase</keyword>
<keyword evidence="3" id="KW-0443">Lipid metabolism</keyword>
<evidence type="ECO:0000256" key="4">
    <source>
        <dbReference type="ARBA" id="ARBA00023229"/>
    </source>
</evidence>
<evidence type="ECO:0000256" key="2">
    <source>
        <dbReference type="ARBA" id="ARBA00022516"/>
    </source>
</evidence>
<gene>
    <name evidence="7" type="ORF">SAMN02745355_0520</name>
</gene>
<protein>
    <submittedName>
        <fullName evidence="7">Diphosphomevalonate decarboxylase</fullName>
    </submittedName>
</protein>
<evidence type="ECO:0000313" key="7">
    <source>
        <dbReference type="EMBL" id="SMD30630.1"/>
    </source>
</evidence>
<evidence type="ECO:0000259" key="6">
    <source>
        <dbReference type="Pfam" id="PF22700"/>
    </source>
</evidence>
<comment type="caution">
    <text evidence="7">The sequence shown here is derived from an EMBL/GenBank/DDBJ whole genome shotgun (WGS) entry which is preliminary data.</text>
</comment>
<feature type="domain" description="Diphosphomevalonate decarboxylase-like N-terminal" evidence="6">
    <location>
        <begin position="44"/>
        <end position="189"/>
    </location>
</feature>
<comment type="subunit">
    <text evidence="1">Homodimer.</text>
</comment>
<evidence type="ECO:0000256" key="1">
    <source>
        <dbReference type="ARBA" id="ARBA00011738"/>
    </source>
</evidence>